<dbReference type="EMBL" id="JAAMPC010000004">
    <property type="protein sequence ID" value="KAG2313818.1"/>
    <property type="molecule type" value="Genomic_DNA"/>
</dbReference>
<evidence type="ECO:0000256" key="1">
    <source>
        <dbReference type="ARBA" id="ARBA00022741"/>
    </source>
</evidence>
<gene>
    <name evidence="3" type="ORF">Bca52824_016940</name>
</gene>
<accession>A0A8X7VLB8</accession>
<keyword evidence="2" id="KW-0067">ATP-binding</keyword>
<dbReference type="GO" id="GO:0005741">
    <property type="term" value="C:mitochondrial outer membrane"/>
    <property type="evidence" value="ECO:0007669"/>
    <property type="project" value="TreeGrafter"/>
</dbReference>
<keyword evidence="1" id="KW-0547">Nucleotide-binding</keyword>
<reference evidence="3 4" key="1">
    <citation type="submission" date="2020-02" db="EMBL/GenBank/DDBJ databases">
        <authorList>
            <person name="Ma Q."/>
            <person name="Huang Y."/>
            <person name="Song X."/>
            <person name="Pei D."/>
        </authorList>
    </citation>
    <scope>NUCLEOTIDE SEQUENCE [LARGE SCALE GENOMIC DNA]</scope>
    <source>
        <strain evidence="3">Sxm20200214</strain>
        <tissue evidence="3">Leaf</tissue>
    </source>
</reference>
<dbReference type="AlphaFoldDB" id="A0A8X7VLB8"/>
<dbReference type="InterPro" id="IPR051701">
    <property type="entry name" value="Mito_OM_Translocase_MSP1"/>
</dbReference>
<organism evidence="3 4">
    <name type="scientific">Brassica carinata</name>
    <name type="common">Ethiopian mustard</name>
    <name type="synonym">Abyssinian cabbage</name>
    <dbReference type="NCBI Taxonomy" id="52824"/>
    <lineage>
        <taxon>Eukaryota</taxon>
        <taxon>Viridiplantae</taxon>
        <taxon>Streptophyta</taxon>
        <taxon>Embryophyta</taxon>
        <taxon>Tracheophyta</taxon>
        <taxon>Spermatophyta</taxon>
        <taxon>Magnoliopsida</taxon>
        <taxon>eudicotyledons</taxon>
        <taxon>Gunneridae</taxon>
        <taxon>Pentapetalae</taxon>
        <taxon>rosids</taxon>
        <taxon>malvids</taxon>
        <taxon>Brassicales</taxon>
        <taxon>Brassicaceae</taxon>
        <taxon>Brassiceae</taxon>
        <taxon>Brassica</taxon>
    </lineage>
</organism>
<keyword evidence="4" id="KW-1185">Reference proteome</keyword>
<dbReference type="GO" id="GO:0005524">
    <property type="term" value="F:ATP binding"/>
    <property type="evidence" value="ECO:0007669"/>
    <property type="project" value="UniProtKB-KW"/>
</dbReference>
<sequence>MYVHMKGGSKFAKYASDLPTTSPRILLSGTAGSEIYQEMLVKALAKNFGAKLMIVDSLLMPGGSPAREAESSKEGSRRERLSMLAKRAVQTAQALQHKKPTSSVDADIKGGSMLSSQALPKQEVSTATSKSCTFKAGMIVFVT</sequence>
<name>A0A8X7VLB8_BRACI</name>
<comment type="caution">
    <text evidence="3">The sequence shown here is derived from an EMBL/GenBank/DDBJ whole genome shotgun (WGS) entry which is preliminary data.</text>
</comment>
<dbReference type="PANTHER" id="PTHR45644:SF70">
    <property type="entry name" value="AAA+ ATPASE DOMAIN-CONTAINING PROTEIN"/>
    <property type="match status" value="1"/>
</dbReference>
<evidence type="ECO:0000313" key="3">
    <source>
        <dbReference type="EMBL" id="KAG2313818.1"/>
    </source>
</evidence>
<proteinExistence type="predicted"/>
<evidence type="ECO:0000256" key="2">
    <source>
        <dbReference type="ARBA" id="ARBA00022840"/>
    </source>
</evidence>
<dbReference type="Proteomes" id="UP000886595">
    <property type="component" value="Unassembled WGS sequence"/>
</dbReference>
<dbReference type="PANTHER" id="PTHR45644">
    <property type="entry name" value="AAA ATPASE, PUTATIVE (AFU_ORTHOLOGUE AFUA_2G12920)-RELATED-RELATED"/>
    <property type="match status" value="1"/>
</dbReference>
<evidence type="ECO:0000313" key="4">
    <source>
        <dbReference type="Proteomes" id="UP000886595"/>
    </source>
</evidence>
<dbReference type="OrthoDB" id="1737270at2759"/>
<protein>
    <submittedName>
        <fullName evidence="3">Uncharacterized protein</fullName>
    </submittedName>
</protein>